<accession>A0A6C0BT13</accession>
<name>A0A6C0BT13_9ZZZZ</name>
<dbReference type="AlphaFoldDB" id="A0A6C0BT13"/>
<sequence>MDLNFEEEQLQKILLKESENLKIKMDRELIESQKLEYEMSLKKDLGKLDDLSLENKDNKGFDEPSVEEMRRVRLIRFGGYQLVKD</sequence>
<organism evidence="1">
    <name type="scientific">viral metagenome</name>
    <dbReference type="NCBI Taxonomy" id="1070528"/>
    <lineage>
        <taxon>unclassified sequences</taxon>
        <taxon>metagenomes</taxon>
        <taxon>organismal metagenomes</taxon>
    </lineage>
</organism>
<proteinExistence type="predicted"/>
<dbReference type="EMBL" id="MN739248">
    <property type="protein sequence ID" value="QHS95356.1"/>
    <property type="molecule type" value="Genomic_DNA"/>
</dbReference>
<reference evidence="1" key="1">
    <citation type="journal article" date="2020" name="Nature">
        <title>Giant virus diversity and host interactions through global metagenomics.</title>
        <authorList>
            <person name="Schulz F."/>
            <person name="Roux S."/>
            <person name="Paez-Espino D."/>
            <person name="Jungbluth S."/>
            <person name="Walsh D.A."/>
            <person name="Denef V.J."/>
            <person name="McMahon K.D."/>
            <person name="Konstantinidis K.T."/>
            <person name="Eloe-Fadrosh E.A."/>
            <person name="Kyrpides N.C."/>
            <person name="Woyke T."/>
        </authorList>
    </citation>
    <scope>NUCLEOTIDE SEQUENCE</scope>
    <source>
        <strain evidence="1">GVMAG-M-3300018428-35</strain>
    </source>
</reference>
<evidence type="ECO:0000313" key="1">
    <source>
        <dbReference type="EMBL" id="QHS95356.1"/>
    </source>
</evidence>
<protein>
    <submittedName>
        <fullName evidence="1">Uncharacterized protein</fullName>
    </submittedName>
</protein>